<accession>A0A0A2MD35</accession>
<feature type="transmembrane region" description="Helical" evidence="1">
    <location>
        <begin position="175"/>
        <end position="204"/>
    </location>
</feature>
<organism evidence="2 3">
    <name type="scientific">Flavobacterium suncheonense GH29-5 = DSM 17707</name>
    <dbReference type="NCBI Taxonomy" id="1121899"/>
    <lineage>
        <taxon>Bacteria</taxon>
        <taxon>Pseudomonadati</taxon>
        <taxon>Bacteroidota</taxon>
        <taxon>Flavobacteriia</taxon>
        <taxon>Flavobacteriales</taxon>
        <taxon>Flavobacteriaceae</taxon>
        <taxon>Flavobacterium</taxon>
    </lineage>
</organism>
<dbReference type="Proteomes" id="UP000030121">
    <property type="component" value="Unassembled WGS sequence"/>
</dbReference>
<dbReference type="AlphaFoldDB" id="A0A0A2MD35"/>
<gene>
    <name evidence="2" type="ORF">Q764_08365</name>
</gene>
<feature type="transmembrane region" description="Helical" evidence="1">
    <location>
        <begin position="326"/>
        <end position="346"/>
    </location>
</feature>
<comment type="caution">
    <text evidence="2">The sequence shown here is derived from an EMBL/GenBank/DDBJ whole genome shotgun (WGS) entry which is preliminary data.</text>
</comment>
<evidence type="ECO:0000313" key="3">
    <source>
        <dbReference type="Proteomes" id="UP000030121"/>
    </source>
</evidence>
<feature type="transmembrane region" description="Helical" evidence="1">
    <location>
        <begin position="216"/>
        <end position="234"/>
    </location>
</feature>
<feature type="transmembrane region" description="Helical" evidence="1">
    <location>
        <begin position="37"/>
        <end position="58"/>
    </location>
</feature>
<reference evidence="2 3" key="1">
    <citation type="submission" date="2013-09" db="EMBL/GenBank/DDBJ databases">
        <authorList>
            <person name="Zeng Z."/>
            <person name="Chen C."/>
        </authorList>
    </citation>
    <scope>NUCLEOTIDE SEQUENCE [LARGE SCALE GENOMIC DNA]</scope>
    <source>
        <strain evidence="2 3">GH29-5</strain>
    </source>
</reference>
<feature type="transmembrane region" description="Helical" evidence="1">
    <location>
        <begin position="358"/>
        <end position="374"/>
    </location>
</feature>
<feature type="transmembrane region" description="Helical" evidence="1">
    <location>
        <begin position="144"/>
        <end position="169"/>
    </location>
</feature>
<keyword evidence="1" id="KW-0812">Transmembrane</keyword>
<dbReference type="RefSeq" id="WP_026981339.1">
    <property type="nucleotide sequence ID" value="NZ_JRLW01000009.1"/>
</dbReference>
<keyword evidence="3" id="KW-1185">Reference proteome</keyword>
<dbReference type="eggNOG" id="ENOG502Z85R">
    <property type="taxonomic scope" value="Bacteria"/>
</dbReference>
<keyword evidence="1" id="KW-0472">Membrane</keyword>
<dbReference type="EMBL" id="JRLW01000009">
    <property type="protein sequence ID" value="KGO89383.1"/>
    <property type="molecule type" value="Genomic_DNA"/>
</dbReference>
<name>A0A0A2MD35_9FLAO</name>
<dbReference type="STRING" id="1121899.GCA_000430025_00323"/>
<feature type="transmembrane region" description="Helical" evidence="1">
    <location>
        <begin position="293"/>
        <end position="314"/>
    </location>
</feature>
<protein>
    <submittedName>
        <fullName evidence="2">Uncharacterized protein</fullName>
    </submittedName>
</protein>
<evidence type="ECO:0000256" key="1">
    <source>
        <dbReference type="SAM" id="Phobius"/>
    </source>
</evidence>
<evidence type="ECO:0000313" key="2">
    <source>
        <dbReference type="EMBL" id="KGO89383.1"/>
    </source>
</evidence>
<sequence>MDLIVVLLIVACGVGFTSVFKDTLPASQRKHLKNLWFFHIVFGLYYCFFVQGDAIGYWRIAQEMTSEDFYKFINEQKGTYFLFAVNYFPAKLLGLSYLSGTMLYTLLGFIGLSYFYVIAYQTVPSNPKYGNYQLFPLVFFMPNLHFWSCGVGKDTLLFLCIGMFAYGLLLPAKRIFLLLFALALSYYIRPHITLFLLVAFGLSYVFSSKVSGAKRVMLSVILIGIGIAILPSVMEFAKIEETTIDSFEQFSEKKADLLSRASSGSRIDISSYPFPLKVFTFLFRPLFFDINGIPAAIASFENLMLLVITVNIFKNKPVQMFKAAPFVIKGLVIFLIIGTLAFSQSLGNLGIMIRMRNMFLPGLLIFILWSFSYQQRNHKRIKF</sequence>
<dbReference type="OrthoDB" id="975915at2"/>
<proteinExistence type="predicted"/>
<keyword evidence="1" id="KW-1133">Transmembrane helix</keyword>
<feature type="transmembrane region" description="Helical" evidence="1">
    <location>
        <begin position="104"/>
        <end position="123"/>
    </location>
</feature>